<dbReference type="InterPro" id="IPR018496">
    <property type="entry name" value="PsdUridine_synth_RsuA/RluB_CS"/>
</dbReference>
<dbReference type="STRING" id="874156.GCA_001021555_01838"/>
<dbReference type="PANTHER" id="PTHR47683">
    <property type="entry name" value="PSEUDOURIDINE SYNTHASE FAMILY PROTEIN-RELATED"/>
    <property type="match status" value="1"/>
</dbReference>
<comment type="similarity">
    <text evidence="1 3">Belongs to the pseudouridine synthase RsuA family.</text>
</comment>
<dbReference type="EMBL" id="LBHU01000002">
    <property type="protein sequence ID" value="KLI63578.1"/>
    <property type="molecule type" value="Genomic_DNA"/>
</dbReference>
<dbReference type="EC" id="5.4.99.-" evidence="3"/>
<dbReference type="InterPro" id="IPR020094">
    <property type="entry name" value="TruA/RsuA/RluB/E/F_N"/>
</dbReference>
<dbReference type="PROSITE" id="PS01149">
    <property type="entry name" value="PSI_RSU"/>
    <property type="match status" value="1"/>
</dbReference>
<gene>
    <name evidence="5" type="ORF">AAV99_07405</name>
</gene>
<dbReference type="GO" id="GO:0140098">
    <property type="term" value="F:catalytic activity, acting on RNA"/>
    <property type="evidence" value="ECO:0007669"/>
    <property type="project" value="UniProtKB-ARBA"/>
</dbReference>
<evidence type="ECO:0000313" key="5">
    <source>
        <dbReference type="EMBL" id="KLI63578.1"/>
    </source>
</evidence>
<dbReference type="Gene3D" id="3.30.70.580">
    <property type="entry name" value="Pseudouridine synthase I, catalytic domain, N-terminal subdomain"/>
    <property type="match status" value="1"/>
</dbReference>
<sequence>MLIAFNKPFGVLSQFSSGKDDSPHPTLSGFGLPPKIYPAGRLDRDSEGLLLLTDDGRLQARIAEPRHKMPKTYLAQVEGVPDDAALALLRSGVELKDGTTRPALVEAIEPLPELWDRDPPIRVRKSVPDSWVRLTITEGRNRQVRRMTAAAGYPTLRLVRWQIGEWSCEGLALGESRVIQG</sequence>
<dbReference type="GO" id="GO:0009982">
    <property type="term" value="F:pseudouridine synthase activity"/>
    <property type="evidence" value="ECO:0007669"/>
    <property type="project" value="InterPro"/>
</dbReference>
<dbReference type="OrthoDB" id="9807213at2"/>
<dbReference type="InterPro" id="IPR000748">
    <property type="entry name" value="PsdUridine_synth_RsuA/RluB/E/F"/>
</dbReference>
<dbReference type="InterPro" id="IPR020103">
    <property type="entry name" value="PsdUridine_synth_cat_dom_sf"/>
</dbReference>
<dbReference type="SUPFAM" id="SSF55120">
    <property type="entry name" value="Pseudouridine synthase"/>
    <property type="match status" value="1"/>
</dbReference>
<evidence type="ECO:0000256" key="3">
    <source>
        <dbReference type="RuleBase" id="RU003887"/>
    </source>
</evidence>
<dbReference type="InterPro" id="IPR050343">
    <property type="entry name" value="RsuA_PseudoU_synthase"/>
</dbReference>
<evidence type="ECO:0000313" key="6">
    <source>
        <dbReference type="Proteomes" id="UP000053455"/>
    </source>
</evidence>
<dbReference type="InterPro" id="IPR042092">
    <property type="entry name" value="PsdUridine_s_RsuA/RluB/E/F_cat"/>
</dbReference>
<accession>A0A0H0XLU9</accession>
<dbReference type="GO" id="GO:0003723">
    <property type="term" value="F:RNA binding"/>
    <property type="evidence" value="ECO:0007669"/>
    <property type="project" value="InterPro"/>
</dbReference>
<feature type="domain" description="Pseudouridine synthase RsuA/RluA-like" evidence="4">
    <location>
        <begin position="2"/>
        <end position="150"/>
    </location>
</feature>
<dbReference type="GO" id="GO:0006364">
    <property type="term" value="P:rRNA processing"/>
    <property type="evidence" value="ECO:0007669"/>
    <property type="project" value="UniProtKB-ARBA"/>
</dbReference>
<name>A0A0H0XLU9_9SPHN</name>
<evidence type="ECO:0000259" key="4">
    <source>
        <dbReference type="Pfam" id="PF00849"/>
    </source>
</evidence>
<keyword evidence="2 3" id="KW-0413">Isomerase</keyword>
<reference evidence="5 6" key="1">
    <citation type="submission" date="2015-04" db="EMBL/GenBank/DDBJ databases">
        <title>The draft genome sequence of Erythrobacter marinus HWDM-33.</title>
        <authorList>
            <person name="Zhuang L."/>
            <person name="Liu Y."/>
            <person name="Shao Z."/>
        </authorList>
    </citation>
    <scope>NUCLEOTIDE SEQUENCE [LARGE SCALE GENOMIC DNA]</scope>
    <source>
        <strain evidence="5 6">HWDM-33</strain>
    </source>
</reference>
<dbReference type="PANTHER" id="PTHR47683:SF2">
    <property type="entry name" value="RNA-BINDING S4 DOMAIN-CONTAINING PROTEIN"/>
    <property type="match status" value="1"/>
</dbReference>
<dbReference type="Pfam" id="PF00849">
    <property type="entry name" value="PseudoU_synth_2"/>
    <property type="match status" value="1"/>
</dbReference>
<protein>
    <recommendedName>
        <fullName evidence="3">Pseudouridine synthase</fullName>
        <ecNumber evidence="3">5.4.99.-</ecNumber>
    </recommendedName>
</protein>
<dbReference type="AlphaFoldDB" id="A0A0H0XLU9"/>
<dbReference type="Gene3D" id="3.30.70.1560">
    <property type="entry name" value="Alpha-L RNA-binding motif"/>
    <property type="match status" value="1"/>
</dbReference>
<dbReference type="PATRIC" id="fig|874156.12.peg.1522"/>
<keyword evidence="6" id="KW-1185">Reference proteome</keyword>
<proteinExistence type="inferred from homology"/>
<dbReference type="RefSeq" id="WP_047093389.1">
    <property type="nucleotide sequence ID" value="NZ_LBHU01000002.1"/>
</dbReference>
<dbReference type="Proteomes" id="UP000053455">
    <property type="component" value="Unassembled WGS sequence"/>
</dbReference>
<evidence type="ECO:0000256" key="2">
    <source>
        <dbReference type="ARBA" id="ARBA00023235"/>
    </source>
</evidence>
<evidence type="ECO:0000256" key="1">
    <source>
        <dbReference type="ARBA" id="ARBA00008348"/>
    </source>
</evidence>
<dbReference type="NCBIfam" id="TIGR00093">
    <property type="entry name" value="pseudouridine synthase"/>
    <property type="match status" value="1"/>
</dbReference>
<organism evidence="5 6">
    <name type="scientific">Aurantiacibacter marinus</name>
    <dbReference type="NCBI Taxonomy" id="874156"/>
    <lineage>
        <taxon>Bacteria</taxon>
        <taxon>Pseudomonadati</taxon>
        <taxon>Pseudomonadota</taxon>
        <taxon>Alphaproteobacteria</taxon>
        <taxon>Sphingomonadales</taxon>
        <taxon>Erythrobacteraceae</taxon>
        <taxon>Aurantiacibacter</taxon>
    </lineage>
</organism>
<dbReference type="InterPro" id="IPR006145">
    <property type="entry name" value="PsdUridine_synth_RsuA/RluA"/>
</dbReference>
<comment type="caution">
    <text evidence="5">The sequence shown here is derived from an EMBL/GenBank/DDBJ whole genome shotgun (WGS) entry which is preliminary data.</text>
</comment>
<dbReference type="GO" id="GO:0001522">
    <property type="term" value="P:pseudouridine synthesis"/>
    <property type="evidence" value="ECO:0007669"/>
    <property type="project" value="InterPro"/>
</dbReference>